<evidence type="ECO:0000256" key="5">
    <source>
        <dbReference type="SAM" id="MobiDB-lite"/>
    </source>
</evidence>
<keyword evidence="2 6" id="KW-0812">Transmembrane</keyword>
<comment type="subcellular location">
    <subcellularLocation>
        <location evidence="1">Endomembrane system</location>
        <topology evidence="1">Multi-pass membrane protein</topology>
    </subcellularLocation>
</comment>
<dbReference type="PANTHER" id="PTHR39535:SF2">
    <property type="entry name" value="HTTM DOMAIN-CONTAINING PROTEIN"/>
    <property type="match status" value="1"/>
</dbReference>
<evidence type="ECO:0000313" key="8">
    <source>
        <dbReference type="EMBL" id="SEQ47980.1"/>
    </source>
</evidence>
<feature type="transmembrane region" description="Helical" evidence="6">
    <location>
        <begin position="185"/>
        <end position="206"/>
    </location>
</feature>
<sequence>MSTRSLRPRVDSLRARTRDALERRLGIDARALAAFRIAVGLVLLFDIGHRSRDLRTFYTDGGVLPRAMLVDQYPAAEYSIHALSGAAWVQALLFGCAAAAAAALLVGYRTRTATVLSLLLLVSVQARNPFLLNGADRLLSQLLFLAIFLPLGRRWAIDALGDTGDVEDAAREPDPERRSERTPRIVTPATAAMLVSVVAVFVSNALGKAEGDTWHTGEALHYALRLDHMTVLLGDHLVNYPLLLTVGTFAWMGLVTGAPLMILFAGRLRIAYVAVFVAAATGMALSMAVGLFPAVLVGSFLLFLPPRFWNALEHTLAVAVGRIDGLDRGVAVVRDATTRVRRPRPAGSALPTPTQRRVRQCRSFLLAALLIGVACWNVGVLGVADPFEPVDAVDPADHEWSMFAPDPSTSYGWYVVEAEIDGEPNRDVLGGTERRTDRPPDAAETVPSFRWRKYMNSLSDSDERADRFAASMCERARSRTDSSVEAVTVTYTEQPIRLEGEREAPTTYTVVDRSCSADDAIADRNRESRPALTARTQ</sequence>
<feature type="region of interest" description="Disordered" evidence="5">
    <location>
        <begin position="424"/>
        <end position="443"/>
    </location>
</feature>
<feature type="transmembrane region" description="Helical" evidence="6">
    <location>
        <begin position="87"/>
        <end position="106"/>
    </location>
</feature>
<feature type="transmembrane region" description="Helical" evidence="6">
    <location>
        <begin position="271"/>
        <end position="304"/>
    </location>
</feature>
<dbReference type="AlphaFoldDB" id="A0A1H9GD12"/>
<keyword evidence="3 6" id="KW-1133">Transmembrane helix</keyword>
<dbReference type="OrthoDB" id="327281at2157"/>
<keyword evidence="4 6" id="KW-0472">Membrane</keyword>
<evidence type="ECO:0000256" key="4">
    <source>
        <dbReference type="ARBA" id="ARBA00023136"/>
    </source>
</evidence>
<dbReference type="InterPro" id="IPR052964">
    <property type="entry name" value="Sporulation_signal_mat"/>
</dbReference>
<dbReference type="STRING" id="1186196.SAMN04489841_1848"/>
<name>A0A1H9GD12_9EURY</name>
<feature type="domain" description="HTTM-like" evidence="7">
    <location>
        <begin position="24"/>
        <end position="308"/>
    </location>
</feature>
<protein>
    <submittedName>
        <fullName evidence="8">Vitamin K-dependent gamma-carboxylase</fullName>
    </submittedName>
</protein>
<evidence type="ECO:0000256" key="1">
    <source>
        <dbReference type="ARBA" id="ARBA00004127"/>
    </source>
</evidence>
<reference evidence="9" key="1">
    <citation type="submission" date="2016-10" db="EMBL/GenBank/DDBJ databases">
        <authorList>
            <person name="Varghese N."/>
            <person name="Submissions S."/>
        </authorList>
    </citation>
    <scope>NUCLEOTIDE SEQUENCE [LARGE SCALE GENOMIC DNA]</scope>
    <source>
        <strain evidence="9">DSM 25055</strain>
    </source>
</reference>
<feature type="transmembrane region" description="Helical" evidence="6">
    <location>
        <begin position="25"/>
        <end position="45"/>
    </location>
</feature>
<organism evidence="8 9">
    <name type="scientific">Natrinema salaciae</name>
    <dbReference type="NCBI Taxonomy" id="1186196"/>
    <lineage>
        <taxon>Archaea</taxon>
        <taxon>Methanobacteriati</taxon>
        <taxon>Methanobacteriota</taxon>
        <taxon>Stenosarchaea group</taxon>
        <taxon>Halobacteria</taxon>
        <taxon>Halobacteriales</taxon>
        <taxon>Natrialbaceae</taxon>
        <taxon>Natrinema</taxon>
    </lineage>
</organism>
<evidence type="ECO:0000256" key="3">
    <source>
        <dbReference type="ARBA" id="ARBA00022989"/>
    </source>
</evidence>
<keyword evidence="9" id="KW-1185">Reference proteome</keyword>
<dbReference type="SMART" id="SM00752">
    <property type="entry name" value="HTTM"/>
    <property type="match status" value="1"/>
</dbReference>
<dbReference type="GO" id="GO:0012505">
    <property type="term" value="C:endomembrane system"/>
    <property type="evidence" value="ECO:0007669"/>
    <property type="project" value="UniProtKB-SubCell"/>
</dbReference>
<dbReference type="PANTHER" id="PTHR39535">
    <property type="entry name" value="SPORULATION-DELAYING PROTEIN SDPB"/>
    <property type="match status" value="1"/>
</dbReference>
<dbReference type="InterPro" id="IPR011020">
    <property type="entry name" value="HTTM-like"/>
</dbReference>
<dbReference type="RefSeq" id="WP_139210846.1">
    <property type="nucleotide sequence ID" value="NZ_FOFD01000002.1"/>
</dbReference>
<evidence type="ECO:0000256" key="6">
    <source>
        <dbReference type="SAM" id="Phobius"/>
    </source>
</evidence>
<dbReference type="Proteomes" id="UP000199114">
    <property type="component" value="Unassembled WGS sequence"/>
</dbReference>
<proteinExistence type="predicted"/>
<feature type="region of interest" description="Disordered" evidence="5">
    <location>
        <begin position="518"/>
        <end position="537"/>
    </location>
</feature>
<feature type="transmembrane region" description="Helical" evidence="6">
    <location>
        <begin position="242"/>
        <end position="264"/>
    </location>
</feature>
<evidence type="ECO:0000313" key="9">
    <source>
        <dbReference type="Proteomes" id="UP000199114"/>
    </source>
</evidence>
<feature type="compositionally biased region" description="Basic and acidic residues" evidence="5">
    <location>
        <begin position="432"/>
        <end position="441"/>
    </location>
</feature>
<gene>
    <name evidence="8" type="ORF">SAMN04489841_1848</name>
</gene>
<evidence type="ECO:0000256" key="2">
    <source>
        <dbReference type="ARBA" id="ARBA00022692"/>
    </source>
</evidence>
<dbReference type="EMBL" id="FOFD01000002">
    <property type="protein sequence ID" value="SEQ47980.1"/>
    <property type="molecule type" value="Genomic_DNA"/>
</dbReference>
<accession>A0A1H9GD12</accession>
<evidence type="ECO:0000259" key="7">
    <source>
        <dbReference type="SMART" id="SM00752"/>
    </source>
</evidence>